<sequence>MSSLEEPGWYRIGVDVGGTNTDSVIVDITKANDPATRGVVATFKHETTPDVTTGIELAVKEVLQNSGLDAASDRILSLTIGTTHFINAVVQLDSARLEKVAVIRLAAPYTTECPSFIDFPPDLKRLLNGHTAILHGGIQIDGRVINEVREDEVVAQAKIIQEKGLKNVVVVGVYSPLDVEGKQEYRARDIFRRELGDGVNIICSRDVGHVGFVERENASILNGSIMSFAQRTVRNYKRAMKRLGLRCPLYLTQNDGTLTTAEEAARLPIKTFSSGATNSMRGASYLAGVDLKNKEGPGKSVIVVDIGGTTTDVGVLLPSGFPRQAAAFIEVAGVRTNFTMPDVHSIGLGGGSRVRMSEDRKVTVGPDSVGHHMTRDSIIFGGDLLTATDIIARHDDNLNLGDPSKVRDVAQDVVEKAKLAIKRLLENIIDRMKTSPEDCDLLLVGGGSIIAPSALKEHHASYHPSSSLIHLTWLICCRLPKYHEVANAVGAAIANVSGEVDTIEILQGKSLPDTLERIKQQAIDAAIQTGADSGSARVVDINVLPIQYVTNQATRFIVRAVGELKYDGIRPQLLSDAWSSQDDQQDEAEEESIINEVTPEEKIDYTTYRPQIVGKEWVLTETDLFFIMEGCGILGTGGGGSPYPAYLICRQILRDGGRIRIIDHTALNGDDVVARGGFMGSPSVGSERIRSGEHLWMAGKELAKYCGISKFSATLCDEIGGSNGMQSLQMSRYYDVPALDGDLMGRAYPMLNQVLPAVYDRPNSLVPCSLNDGNGNTVLLTTVKNDHFVESIMRVVTTEMGSSAALCPPPLSVADARNYGVTRSQSQAWRIGRAVAICRQTNNIKRVADEIMKLQNGVCLFVGKIIEVSREVRAGFTWGQVRIAKLQDDELEDATDAANGHMETGEYPDSTMLIPFQNENLCAYVEYADGSRKIAASVPDLITVLDSQNGSHLGTPEYTHGLRVTGDLLVELIIISRSNCTSLVIVIAGHPLWRSEKGLNIGGPVAFGLGHEFVPIGDYVEPRSVIEEYGGI</sequence>
<keyword evidence="6" id="KW-1185">Reference proteome</keyword>
<dbReference type="InParanoid" id="A0A409VGE5"/>
<feature type="domain" description="S-Me-THD N-terminal" evidence="3">
    <location>
        <begin position="622"/>
        <end position="781"/>
    </location>
</feature>
<dbReference type="AlphaFoldDB" id="A0A409VGE5"/>
<evidence type="ECO:0000259" key="2">
    <source>
        <dbReference type="Pfam" id="PF05378"/>
    </source>
</evidence>
<name>A0A409VGE5_9AGAR</name>
<dbReference type="InterPro" id="IPR024071">
    <property type="entry name" value="S-Me-THD_C_sf"/>
</dbReference>
<accession>A0A409VGE5</accession>
<proteinExistence type="predicted"/>
<dbReference type="FunFam" id="3.40.1610.10:FF:000001">
    <property type="entry name" value="Hydantoinase, putative"/>
    <property type="match status" value="1"/>
</dbReference>
<comment type="caution">
    <text evidence="5">The sequence shown here is derived from an EMBL/GenBank/DDBJ whole genome shotgun (WGS) entry which is preliminary data.</text>
</comment>
<dbReference type="InterPro" id="IPR045079">
    <property type="entry name" value="Oxoprolinase-like"/>
</dbReference>
<dbReference type="PANTHER" id="PTHR11365:SF10">
    <property type="entry name" value="HYDANTOINASE_OXOPROLINASE"/>
    <property type="match status" value="1"/>
</dbReference>
<dbReference type="SUPFAM" id="SSF53067">
    <property type="entry name" value="Actin-like ATPase domain"/>
    <property type="match status" value="2"/>
</dbReference>
<dbReference type="Pfam" id="PF06032">
    <property type="entry name" value="S-Me-THD_N"/>
    <property type="match status" value="1"/>
</dbReference>
<reference evidence="5 6" key="1">
    <citation type="journal article" date="2018" name="Evol. Lett.">
        <title>Horizontal gene cluster transfer increased hallucinogenic mushroom diversity.</title>
        <authorList>
            <person name="Reynolds H.T."/>
            <person name="Vijayakumar V."/>
            <person name="Gluck-Thaler E."/>
            <person name="Korotkin H.B."/>
            <person name="Matheny P.B."/>
            <person name="Slot J.C."/>
        </authorList>
    </citation>
    <scope>NUCLEOTIDE SEQUENCE [LARGE SCALE GENOMIC DNA]</scope>
    <source>
        <strain evidence="5 6">SRW20</strain>
    </source>
</reference>
<feature type="domain" description="Hydantoinase A/oxoprolinase" evidence="1">
    <location>
        <begin position="215"/>
        <end position="390"/>
    </location>
</feature>
<evidence type="ECO:0000313" key="5">
    <source>
        <dbReference type="EMBL" id="PPQ65338.1"/>
    </source>
</evidence>
<dbReference type="InterPro" id="IPR048350">
    <property type="entry name" value="S-Me-THD-like_C"/>
</dbReference>
<gene>
    <name evidence="5" type="ORF">CVT26_000053</name>
</gene>
<protein>
    <recommendedName>
        <fullName evidence="7">Hydantoinase/oxoprolinase N-terminal domain-containing protein</fullName>
    </recommendedName>
</protein>
<dbReference type="InterPro" id="IPR010318">
    <property type="entry name" value="S-Me-THD_N"/>
</dbReference>
<dbReference type="InterPro" id="IPR008040">
    <property type="entry name" value="Hydant_A_N"/>
</dbReference>
<feature type="domain" description="S-Me-THD-like C-terminal" evidence="4">
    <location>
        <begin position="785"/>
        <end position="965"/>
    </location>
</feature>
<evidence type="ECO:0000259" key="1">
    <source>
        <dbReference type="Pfam" id="PF01968"/>
    </source>
</evidence>
<dbReference type="Pfam" id="PF20906">
    <property type="entry name" value="S-Me-THD_C"/>
    <property type="match status" value="1"/>
</dbReference>
<dbReference type="InterPro" id="IPR043129">
    <property type="entry name" value="ATPase_NBD"/>
</dbReference>
<dbReference type="Pfam" id="PF05378">
    <property type="entry name" value="Hydant_A_N"/>
    <property type="match status" value="1"/>
</dbReference>
<evidence type="ECO:0008006" key="7">
    <source>
        <dbReference type="Google" id="ProtNLM"/>
    </source>
</evidence>
<dbReference type="InterPro" id="IPR027479">
    <property type="entry name" value="S-Me-THD_N_sf"/>
</dbReference>
<evidence type="ECO:0000259" key="4">
    <source>
        <dbReference type="Pfam" id="PF20906"/>
    </source>
</evidence>
<dbReference type="InterPro" id="IPR002821">
    <property type="entry name" value="Hydantoinase_A"/>
</dbReference>
<dbReference type="Proteomes" id="UP000284706">
    <property type="component" value="Unassembled WGS sequence"/>
</dbReference>
<dbReference type="Pfam" id="PF01968">
    <property type="entry name" value="Hydantoinase_A"/>
    <property type="match status" value="1"/>
</dbReference>
<dbReference type="Gene3D" id="3.40.1610.10">
    <property type="entry name" value="CV3147-like domain"/>
    <property type="match status" value="1"/>
</dbReference>
<feature type="domain" description="Hydantoinase/oxoprolinase N-terminal" evidence="2">
    <location>
        <begin position="11"/>
        <end position="194"/>
    </location>
</feature>
<dbReference type="OrthoDB" id="5404895at2759"/>
<evidence type="ECO:0000313" key="6">
    <source>
        <dbReference type="Proteomes" id="UP000284706"/>
    </source>
</evidence>
<organism evidence="5 6">
    <name type="scientific">Gymnopilus dilepis</name>
    <dbReference type="NCBI Taxonomy" id="231916"/>
    <lineage>
        <taxon>Eukaryota</taxon>
        <taxon>Fungi</taxon>
        <taxon>Dikarya</taxon>
        <taxon>Basidiomycota</taxon>
        <taxon>Agaricomycotina</taxon>
        <taxon>Agaricomycetes</taxon>
        <taxon>Agaricomycetidae</taxon>
        <taxon>Agaricales</taxon>
        <taxon>Agaricineae</taxon>
        <taxon>Hymenogastraceae</taxon>
        <taxon>Gymnopilus</taxon>
    </lineage>
</organism>
<dbReference type="GO" id="GO:0016787">
    <property type="term" value="F:hydrolase activity"/>
    <property type="evidence" value="ECO:0007669"/>
    <property type="project" value="InterPro"/>
</dbReference>
<dbReference type="PANTHER" id="PTHR11365">
    <property type="entry name" value="5-OXOPROLINASE RELATED"/>
    <property type="match status" value="1"/>
</dbReference>
<dbReference type="Gene3D" id="2.40.390.10">
    <property type="entry name" value="CV3147-like"/>
    <property type="match status" value="1"/>
</dbReference>
<evidence type="ECO:0000259" key="3">
    <source>
        <dbReference type="Pfam" id="PF06032"/>
    </source>
</evidence>
<dbReference type="SUPFAM" id="SSF160991">
    <property type="entry name" value="CV3147-like"/>
    <property type="match status" value="1"/>
</dbReference>
<dbReference type="EMBL" id="NHYE01005655">
    <property type="protein sequence ID" value="PPQ65338.1"/>
    <property type="molecule type" value="Genomic_DNA"/>
</dbReference>